<dbReference type="EC" id="3.7.1.2" evidence="4"/>
<dbReference type="PANTHER" id="PTHR43069">
    <property type="entry name" value="FUMARYLACETOACETASE"/>
    <property type="match status" value="1"/>
</dbReference>
<name>A0A7V8FKI1_9BURK</name>
<keyword evidence="9" id="KW-0828">Tyrosine catabolism</keyword>
<comment type="cofactor">
    <cofactor evidence="1 13">
        <name>Ca(2+)</name>
        <dbReference type="ChEBI" id="CHEBI:29108"/>
    </cofactor>
</comment>
<dbReference type="Proteomes" id="UP000461670">
    <property type="component" value="Unassembled WGS sequence"/>
</dbReference>
<dbReference type="GO" id="GO:0006572">
    <property type="term" value="P:L-tyrosine catabolic process"/>
    <property type="evidence" value="ECO:0007669"/>
    <property type="project" value="UniProtKB-KW"/>
</dbReference>
<dbReference type="PANTHER" id="PTHR43069:SF2">
    <property type="entry name" value="FUMARYLACETOACETASE"/>
    <property type="match status" value="1"/>
</dbReference>
<dbReference type="Pfam" id="PF01557">
    <property type="entry name" value="FAA_hydrolase"/>
    <property type="match status" value="1"/>
</dbReference>
<dbReference type="GO" id="GO:0006559">
    <property type="term" value="P:L-phenylalanine catabolic process"/>
    <property type="evidence" value="ECO:0007669"/>
    <property type="project" value="UniProtKB-UniPathway"/>
</dbReference>
<feature type="binding site" evidence="12">
    <location>
        <position position="380"/>
    </location>
    <ligand>
        <name>substrate</name>
    </ligand>
</feature>
<evidence type="ECO:0000256" key="2">
    <source>
        <dbReference type="ARBA" id="ARBA00001946"/>
    </source>
</evidence>
<dbReference type="GO" id="GO:0004334">
    <property type="term" value="F:fumarylacetoacetase activity"/>
    <property type="evidence" value="ECO:0007669"/>
    <property type="project" value="UniProtKB-EC"/>
</dbReference>
<comment type="pathway">
    <text evidence="3">Amino-acid degradation; L-phenylalanine degradation; acetoacetate and fumarate from L-phenylalanine: step 6/6.</text>
</comment>
<feature type="binding site" evidence="13">
    <location>
        <position position="274"/>
    </location>
    <ligand>
        <name>Mg(2+)</name>
        <dbReference type="ChEBI" id="CHEBI:18420"/>
    </ligand>
</feature>
<evidence type="ECO:0000259" key="14">
    <source>
        <dbReference type="Pfam" id="PF01557"/>
    </source>
</evidence>
<dbReference type="GO" id="GO:1902000">
    <property type="term" value="P:homogentisate catabolic process"/>
    <property type="evidence" value="ECO:0007669"/>
    <property type="project" value="TreeGrafter"/>
</dbReference>
<feature type="binding site" evidence="13">
    <location>
        <position position="278"/>
    </location>
    <ligand>
        <name>Mg(2+)</name>
        <dbReference type="ChEBI" id="CHEBI:18420"/>
    </ligand>
</feature>
<feature type="domain" description="Fumarylacetoacetase N-terminal" evidence="15">
    <location>
        <begin position="33"/>
        <end position="141"/>
    </location>
</feature>
<keyword evidence="8 13" id="KW-0460">Magnesium</keyword>
<feature type="binding site" evidence="13">
    <location>
        <position position="254"/>
    </location>
    <ligand>
        <name>Ca(2+)</name>
        <dbReference type="ChEBI" id="CHEBI:29108"/>
    </ligand>
</feature>
<evidence type="ECO:0000256" key="1">
    <source>
        <dbReference type="ARBA" id="ARBA00001913"/>
    </source>
</evidence>
<evidence type="ECO:0000256" key="5">
    <source>
        <dbReference type="ARBA" id="ARBA00022723"/>
    </source>
</evidence>
<dbReference type="EMBL" id="WNDQ01000102">
    <property type="protein sequence ID" value="KAF1017928.1"/>
    <property type="molecule type" value="Genomic_DNA"/>
</dbReference>
<proteinExistence type="predicted"/>
<evidence type="ECO:0000256" key="7">
    <source>
        <dbReference type="ARBA" id="ARBA00022837"/>
    </source>
</evidence>
<evidence type="ECO:0000256" key="6">
    <source>
        <dbReference type="ARBA" id="ARBA00022801"/>
    </source>
</evidence>
<dbReference type="Pfam" id="PF09298">
    <property type="entry name" value="FAA_hydrolase_N"/>
    <property type="match status" value="1"/>
</dbReference>
<comment type="cofactor">
    <cofactor evidence="2 13">
        <name>Mg(2+)</name>
        <dbReference type="ChEBI" id="CHEBI:18420"/>
    </cofactor>
</comment>
<feature type="binding site" evidence="13">
    <location>
        <position position="254"/>
    </location>
    <ligand>
        <name>Mg(2+)</name>
        <dbReference type="ChEBI" id="CHEBI:18420"/>
    </ligand>
</feature>
<dbReference type="AlphaFoldDB" id="A0A7V8FKI1"/>
<feature type="domain" description="Fumarylacetoacetase-like C-terminal" evidence="14">
    <location>
        <begin position="148"/>
        <end position="439"/>
    </location>
</feature>
<reference evidence="17" key="1">
    <citation type="journal article" date="2020" name="MBio">
        <title>Horizontal gene transfer to a defensive symbiont with a reduced genome amongst a multipartite beetle microbiome.</title>
        <authorList>
            <person name="Waterworth S.C."/>
            <person name="Florez L.V."/>
            <person name="Rees E.R."/>
            <person name="Hertweck C."/>
            <person name="Kaltenpoth M."/>
            <person name="Kwan J.C."/>
        </authorList>
    </citation>
    <scope>NUCLEOTIDE SEQUENCE [LARGE SCALE GENOMIC DNA]</scope>
</reference>
<dbReference type="InterPro" id="IPR036462">
    <property type="entry name" value="Fumarylacetoacetase_N_sf"/>
</dbReference>
<dbReference type="NCBIfam" id="TIGR01266">
    <property type="entry name" value="fum_ac_acetase"/>
    <property type="match status" value="1"/>
</dbReference>
<evidence type="ECO:0000256" key="12">
    <source>
        <dbReference type="PIRSR" id="PIRSR605959-2"/>
    </source>
</evidence>
<feature type="binding site" evidence="13">
    <location>
        <position position="149"/>
    </location>
    <ligand>
        <name>Ca(2+)</name>
        <dbReference type="ChEBI" id="CHEBI:29108"/>
    </ligand>
</feature>
<sequence>MKIAIDSLDRSHDPDRRSWVASANVTGCDFPLQNLPLGVFSHTSGGDSPRAGVAIGDCILDLSVALDAGLLPADAADAARAVSHADGSLNALMAQGHSASQALRMAVSELLGSEDTPNSEAARAVAGSLLVAQADARMHLPAHIGGFTDFMCSIEHVRRARGKTHPDDPVPASMRHMPLAYNSRASSVCPSGHGVVRPHGPSKAPDGTARFSPSEALDFELEIGAYIGPGSALGDAVALSEAQRQVFGLCLLNDWSARDIQRWESLPLGPFLGKSFATVVSPWVVIVQALAPFVCARAWHQADWLQPLPHLHVAAGSLDTFDLDLAVWMTSAEMRARGLDPLRITRSRFAELPWSLPQMVVHQASNGCDLRPGDLIGSGTVSGAGPMSCGCLAEFPAPLELPDGSTRRWLADGDELVLTAHARRDGFVPIGFGACRSRVLPSRPWPVA</sequence>
<dbReference type="SUPFAM" id="SSF56529">
    <property type="entry name" value="FAH"/>
    <property type="match status" value="1"/>
</dbReference>
<evidence type="ECO:0000256" key="4">
    <source>
        <dbReference type="ARBA" id="ARBA00012094"/>
    </source>
</evidence>
<keyword evidence="10" id="KW-0585">Phenylalanine catabolism</keyword>
<dbReference type="GO" id="GO:0046872">
    <property type="term" value="F:metal ion binding"/>
    <property type="evidence" value="ECO:0007669"/>
    <property type="project" value="UniProtKB-KW"/>
</dbReference>
<evidence type="ECO:0000313" key="17">
    <source>
        <dbReference type="Proteomes" id="UP000461670"/>
    </source>
</evidence>
<comment type="caution">
    <text evidence="16">The sequence shown here is derived from an EMBL/GenBank/DDBJ whole genome shotgun (WGS) entry which is preliminary data.</text>
</comment>
<feature type="binding site" evidence="12">
    <location>
        <position position="261"/>
    </location>
    <ligand>
        <name>substrate</name>
    </ligand>
</feature>
<evidence type="ECO:0000256" key="3">
    <source>
        <dbReference type="ARBA" id="ARBA00004782"/>
    </source>
</evidence>
<organism evidence="16 17">
    <name type="scientific">Paracidovorax wautersii</name>
    <dbReference type="NCBI Taxonomy" id="1177982"/>
    <lineage>
        <taxon>Bacteria</taxon>
        <taxon>Pseudomonadati</taxon>
        <taxon>Pseudomonadota</taxon>
        <taxon>Betaproteobacteria</taxon>
        <taxon>Burkholderiales</taxon>
        <taxon>Comamonadaceae</taxon>
        <taxon>Paracidovorax</taxon>
    </lineage>
</organism>
<dbReference type="InterPro" id="IPR011234">
    <property type="entry name" value="Fumarylacetoacetase-like_C"/>
</dbReference>
<feature type="binding site" evidence="13">
    <location>
        <position position="220"/>
    </location>
    <ligand>
        <name>Ca(2+)</name>
        <dbReference type="ChEBI" id="CHEBI:29108"/>
    </ligand>
</feature>
<dbReference type="Gene3D" id="3.90.850.10">
    <property type="entry name" value="Fumarylacetoacetase-like, C-terminal domain"/>
    <property type="match status" value="1"/>
</dbReference>
<dbReference type="UniPathway" id="UPA00139">
    <property type="reaction ID" value="UER00341"/>
</dbReference>
<evidence type="ECO:0000256" key="13">
    <source>
        <dbReference type="PIRSR" id="PIRSR605959-3"/>
    </source>
</evidence>
<keyword evidence="5 13" id="KW-0479">Metal-binding</keyword>
<dbReference type="InterPro" id="IPR015377">
    <property type="entry name" value="Fumarylacetoacetase_N"/>
</dbReference>
<evidence type="ECO:0000256" key="9">
    <source>
        <dbReference type="ARBA" id="ARBA00022878"/>
    </source>
</evidence>
<dbReference type="SUPFAM" id="SSF63433">
    <property type="entry name" value="Fumarylacetoacetate hydrolase, FAH, N-terminal domain"/>
    <property type="match status" value="1"/>
</dbReference>
<feature type="active site" description="Proton acceptor" evidence="11">
    <location>
        <position position="156"/>
    </location>
</feature>
<evidence type="ECO:0000256" key="11">
    <source>
        <dbReference type="PIRSR" id="PIRSR605959-1"/>
    </source>
</evidence>
<gene>
    <name evidence="16" type="ORF">GAK30_03827</name>
</gene>
<dbReference type="Gene3D" id="2.30.30.230">
    <property type="entry name" value="Fumarylacetoacetase, N-terminal domain"/>
    <property type="match status" value="1"/>
</dbReference>
<evidence type="ECO:0000256" key="8">
    <source>
        <dbReference type="ARBA" id="ARBA00022842"/>
    </source>
</evidence>
<dbReference type="InterPro" id="IPR036663">
    <property type="entry name" value="Fumarylacetoacetase_C_sf"/>
</dbReference>
<dbReference type="InterPro" id="IPR005959">
    <property type="entry name" value="Fumarylacetoacetase"/>
</dbReference>
<evidence type="ECO:0000259" key="15">
    <source>
        <dbReference type="Pfam" id="PF09298"/>
    </source>
</evidence>
<keyword evidence="6" id="KW-0378">Hydrolase</keyword>
<accession>A0A7V8FKI1</accession>
<feature type="binding site" evidence="13">
    <location>
        <position position="222"/>
    </location>
    <ligand>
        <name>Ca(2+)</name>
        <dbReference type="ChEBI" id="CHEBI:29108"/>
    </ligand>
</feature>
<keyword evidence="7 13" id="KW-0106">Calcium</keyword>
<evidence type="ECO:0000313" key="16">
    <source>
        <dbReference type="EMBL" id="KAF1017928.1"/>
    </source>
</evidence>
<evidence type="ECO:0000256" key="10">
    <source>
        <dbReference type="ARBA" id="ARBA00023232"/>
    </source>
</evidence>
<protein>
    <recommendedName>
        <fullName evidence="4">fumarylacetoacetase</fullName>
        <ecNumber evidence="4">3.7.1.2</ecNumber>
    </recommendedName>
</protein>